<organism evidence="1">
    <name type="scientific">marine sediment metagenome</name>
    <dbReference type="NCBI Taxonomy" id="412755"/>
    <lineage>
        <taxon>unclassified sequences</taxon>
        <taxon>metagenomes</taxon>
        <taxon>ecological metagenomes</taxon>
    </lineage>
</organism>
<reference evidence="1" key="1">
    <citation type="journal article" date="2014" name="Front. Microbiol.">
        <title>High frequency of phylogenetically diverse reductive dehalogenase-homologous genes in deep subseafloor sedimentary metagenomes.</title>
        <authorList>
            <person name="Kawai M."/>
            <person name="Futagami T."/>
            <person name="Toyoda A."/>
            <person name="Takaki Y."/>
            <person name="Nishi S."/>
            <person name="Hori S."/>
            <person name="Arai W."/>
            <person name="Tsubouchi T."/>
            <person name="Morono Y."/>
            <person name="Uchiyama I."/>
            <person name="Ito T."/>
            <person name="Fujiyama A."/>
            <person name="Inagaki F."/>
            <person name="Takami H."/>
        </authorList>
    </citation>
    <scope>NUCLEOTIDE SEQUENCE</scope>
    <source>
        <strain evidence="1">Expedition CK06-06</strain>
    </source>
</reference>
<proteinExistence type="predicted"/>
<dbReference type="AlphaFoldDB" id="X1CEX2"/>
<comment type="caution">
    <text evidence="1">The sequence shown here is derived from an EMBL/GenBank/DDBJ whole genome shotgun (WGS) entry which is preliminary data.</text>
</comment>
<accession>X1CEX2</accession>
<protein>
    <submittedName>
        <fullName evidence="1">Uncharacterized protein</fullName>
    </submittedName>
</protein>
<dbReference type="EMBL" id="BART01017852">
    <property type="protein sequence ID" value="GAG82771.1"/>
    <property type="molecule type" value="Genomic_DNA"/>
</dbReference>
<name>X1CEX2_9ZZZZ</name>
<evidence type="ECO:0000313" key="1">
    <source>
        <dbReference type="EMBL" id="GAG82771.1"/>
    </source>
</evidence>
<gene>
    <name evidence="1" type="ORF">S01H4_33838</name>
</gene>
<sequence length="100" mass="11922">MVLTQREDFENRRTSGATHSFRLTRYASILVDDIKYPRKLGGKSRKVSDAIEWYFGKRDEEASYDELLQTISFLQKHILQQAEVEPRKSLIRRIYERIMP</sequence>